<dbReference type="InterPro" id="IPR011047">
    <property type="entry name" value="Quinoprotein_ADH-like_sf"/>
</dbReference>
<dbReference type="InterPro" id="IPR026444">
    <property type="entry name" value="Secre_tail"/>
</dbReference>
<dbReference type="InterPro" id="IPR048954">
    <property type="entry name" value="PorZ_N"/>
</dbReference>
<evidence type="ECO:0000313" key="5">
    <source>
        <dbReference type="Proteomes" id="UP001464555"/>
    </source>
</evidence>
<dbReference type="NCBIfam" id="TIGR04183">
    <property type="entry name" value="Por_Secre_tail"/>
    <property type="match status" value="1"/>
</dbReference>
<dbReference type="InterPro" id="IPR011110">
    <property type="entry name" value="Reg_prop"/>
</dbReference>
<dbReference type="SUPFAM" id="SSF63829">
    <property type="entry name" value="Calcium-dependent phosphotriesterase"/>
    <property type="match status" value="2"/>
</dbReference>
<proteinExistence type="predicted"/>
<evidence type="ECO:0000313" key="4">
    <source>
        <dbReference type="EMBL" id="MEL1244652.1"/>
    </source>
</evidence>
<evidence type="ECO:0000259" key="3">
    <source>
        <dbReference type="Pfam" id="PF21544"/>
    </source>
</evidence>
<dbReference type="Gene3D" id="2.130.10.10">
    <property type="entry name" value="YVTN repeat-like/Quinoprotein amine dehydrogenase"/>
    <property type="match status" value="2"/>
</dbReference>
<dbReference type="InterPro" id="IPR015943">
    <property type="entry name" value="WD40/YVTN_repeat-like_dom_sf"/>
</dbReference>
<comment type="caution">
    <text evidence="4">The sequence shown here is derived from an EMBL/GenBank/DDBJ whole genome shotgun (WGS) entry which is preliminary data.</text>
</comment>
<feature type="signal peptide" evidence="2">
    <location>
        <begin position="1"/>
        <end position="18"/>
    </location>
</feature>
<dbReference type="SUPFAM" id="SSF50998">
    <property type="entry name" value="Quinoprotein alcohol dehydrogenase-like"/>
    <property type="match status" value="1"/>
</dbReference>
<evidence type="ECO:0000256" key="2">
    <source>
        <dbReference type="SAM" id="SignalP"/>
    </source>
</evidence>
<protein>
    <submittedName>
        <fullName evidence="4">Two-component regulator propeller domain-containing protein</fullName>
    </submittedName>
</protein>
<evidence type="ECO:0000256" key="1">
    <source>
        <dbReference type="ARBA" id="ARBA00022729"/>
    </source>
</evidence>
<keyword evidence="5" id="KW-1185">Reference proteome</keyword>
<accession>A0ABU9HWW3</accession>
<feature type="chain" id="PRO_5045217900" evidence="2">
    <location>
        <begin position="19"/>
        <end position="762"/>
    </location>
</feature>
<dbReference type="EMBL" id="JBBYHR010000005">
    <property type="protein sequence ID" value="MEL1244652.1"/>
    <property type="molecule type" value="Genomic_DNA"/>
</dbReference>
<dbReference type="Pfam" id="PF07494">
    <property type="entry name" value="Reg_prop"/>
    <property type="match status" value="1"/>
</dbReference>
<feature type="domain" description="PorZ N-terminal beta-propeller" evidence="3">
    <location>
        <begin position="43"/>
        <end position="203"/>
    </location>
</feature>
<name>A0ABU9HWW3_9FLAO</name>
<sequence>MKRVLLLFSILFSIVAAGQGNQLWGSYYSYTNIQDITESNNRVFAASESAMFTKNVGTNEIKTITSVDGLKAETITAIHHSPSYSKTLVGNSNGLLLVVNNDFSVLNKIAIVQETTIPSTKKKINHIYEYDGKAYISCDFGIAVFNLATLEFGDTYYLGPSGAEVSVKQATVFEGYIYAATYENGIRRASLANPNLNDFNQWEQYEGGYWTGILAYSGNLLATDSNGSCYNLTNGAQIFFQLPSAATDLRDANGYMVATCPNRINVYNSALQQVFQLNLIPGETVTFTCATVVGGEIFIGTKEKGVFSVSMTNLSAISNITPNGPLMSNIFSIEKTPNYLWAVFGGYSSVYEPDYSTHGVSKLTENGWVALPYEDIAILGDVKSIVDVTVNPNKESEVYLHSFHSGLLKLENDVPVALYNQTNGLENQQQATPTFISVRPNGGAFDKNANLWLTNSLAKNAIKKYNPGNDSWDTFSVVDKVSSGGMNGIDNYGKMVIDRNNTKWIPTQHNGLMAFNEGLNNKFIIVKGQENLPVDDVRAVVIDNNNRLWIGTTKGLRVISSIERFMTEDELTANPIIILEDGLAQELMYEQAITDIVVDGANNKWIGTAGAGAFLVTPDGQGTLFHFTKENSPLPSNNINDIAMDSRTGEVFFATDRGMVSYKGTSTEAAGDLSKVYVFPNPVRPTFEGDVNISGLIDKANIKITDIEGNLVYETTSEGGTVLWDTRAFGKYKVASGVYMIFISSEDGSETKVKKVMIIRGY</sequence>
<dbReference type="Pfam" id="PF21544">
    <property type="entry name" value="PorZ_N_b_propeller"/>
    <property type="match status" value="1"/>
</dbReference>
<gene>
    <name evidence="4" type="ORF">AAEO56_10300</name>
</gene>
<dbReference type="RefSeq" id="WP_341696969.1">
    <property type="nucleotide sequence ID" value="NZ_JBBYHR010000005.1"/>
</dbReference>
<keyword evidence="1 2" id="KW-0732">Signal</keyword>
<dbReference type="Proteomes" id="UP001464555">
    <property type="component" value="Unassembled WGS sequence"/>
</dbReference>
<reference evidence="4 5" key="1">
    <citation type="submission" date="2024-04" db="EMBL/GenBank/DDBJ databases">
        <title>Flavobacterium sp. DGU11 16S ribosomal RNA gene Genome sequencing and assembly.</title>
        <authorList>
            <person name="Park S."/>
        </authorList>
    </citation>
    <scope>NUCLEOTIDE SEQUENCE [LARGE SCALE GENOMIC DNA]</scope>
    <source>
        <strain evidence="4 5">DGU11</strain>
    </source>
</reference>
<organism evidence="4 5">
    <name type="scientific">Flavobacterium arundinis</name>
    <dbReference type="NCBI Taxonomy" id="3139143"/>
    <lineage>
        <taxon>Bacteria</taxon>
        <taxon>Pseudomonadati</taxon>
        <taxon>Bacteroidota</taxon>
        <taxon>Flavobacteriia</taxon>
        <taxon>Flavobacteriales</taxon>
        <taxon>Flavobacteriaceae</taxon>
        <taxon>Flavobacterium</taxon>
    </lineage>
</organism>